<accession>A0A7X1J2Q4</accession>
<evidence type="ECO:0000313" key="2">
    <source>
        <dbReference type="Proteomes" id="UP000584670"/>
    </source>
</evidence>
<evidence type="ECO:0000313" key="1">
    <source>
        <dbReference type="EMBL" id="MBC2903146.1"/>
    </source>
</evidence>
<dbReference type="EMBL" id="JACMSF010000015">
    <property type="protein sequence ID" value="MBC2903146.1"/>
    <property type="molecule type" value="Genomic_DNA"/>
</dbReference>
<reference evidence="1 2" key="1">
    <citation type="submission" date="2020-08" db="EMBL/GenBank/DDBJ databases">
        <title>Streptomyces sp. PSKA01 genome sequencing and assembly.</title>
        <authorList>
            <person name="Mandal S."/>
            <person name="Maiti P.K."/>
            <person name="Das P."/>
        </authorList>
    </citation>
    <scope>NUCLEOTIDE SEQUENCE [LARGE SCALE GENOMIC DNA]</scope>
    <source>
        <strain evidence="1 2">PSKA01</strain>
    </source>
</reference>
<organism evidence="1 2">
    <name type="scientific">Streptomyces cupreus</name>
    <dbReference type="NCBI Taxonomy" id="2759956"/>
    <lineage>
        <taxon>Bacteria</taxon>
        <taxon>Bacillati</taxon>
        <taxon>Actinomycetota</taxon>
        <taxon>Actinomycetes</taxon>
        <taxon>Kitasatosporales</taxon>
        <taxon>Streptomycetaceae</taxon>
        <taxon>Streptomyces</taxon>
    </lineage>
</organism>
<name>A0A7X1J2Q4_9ACTN</name>
<protein>
    <submittedName>
        <fullName evidence="1">Uncharacterized protein</fullName>
    </submittedName>
</protein>
<proteinExistence type="predicted"/>
<keyword evidence="2" id="KW-1185">Reference proteome</keyword>
<dbReference type="RefSeq" id="WP_186283034.1">
    <property type="nucleotide sequence ID" value="NZ_JACMSF010000015.1"/>
</dbReference>
<dbReference type="Proteomes" id="UP000584670">
    <property type="component" value="Unassembled WGS sequence"/>
</dbReference>
<comment type="caution">
    <text evidence="1">The sequence shown here is derived from an EMBL/GenBank/DDBJ whole genome shotgun (WGS) entry which is preliminary data.</text>
</comment>
<sequence length="154" mass="15432">MPNSNFVQGTQLRTLNLGRKVDQPAKTVPQNALSALFTVSGGRVIVTGIVGEVTTVIGGTTPSAKLVANPTTGADSDVTTAVAITGDAVGNLYGVSTVGGALAVLESVAPIPQEPFVLKAGTLDLHVSAADATGAIKWSLFYVPLDDGASVTAA</sequence>
<gene>
    <name evidence="1" type="ORF">H4N64_16325</name>
</gene>
<dbReference type="AlphaFoldDB" id="A0A7X1J2Q4"/>